<keyword evidence="5" id="KW-0804">Transcription</keyword>
<dbReference type="InterPro" id="IPR015421">
    <property type="entry name" value="PyrdxlP-dep_Trfase_major"/>
</dbReference>
<dbReference type="InterPro" id="IPR036390">
    <property type="entry name" value="WH_DNA-bd_sf"/>
</dbReference>
<dbReference type="SMART" id="SM00345">
    <property type="entry name" value="HTH_GNTR"/>
    <property type="match status" value="1"/>
</dbReference>
<evidence type="ECO:0000256" key="2">
    <source>
        <dbReference type="ARBA" id="ARBA00022898"/>
    </source>
</evidence>
<evidence type="ECO:0000256" key="3">
    <source>
        <dbReference type="ARBA" id="ARBA00023015"/>
    </source>
</evidence>
<dbReference type="CDD" id="cd00609">
    <property type="entry name" value="AAT_like"/>
    <property type="match status" value="1"/>
</dbReference>
<dbReference type="InterPro" id="IPR015424">
    <property type="entry name" value="PyrdxlP-dep_Trfase"/>
</dbReference>
<keyword evidence="2" id="KW-0663">Pyridoxal phosphate</keyword>
<proteinExistence type="inferred from homology"/>
<dbReference type="InterPro" id="IPR036388">
    <property type="entry name" value="WH-like_DNA-bd_sf"/>
</dbReference>
<dbReference type="SUPFAM" id="SSF46785">
    <property type="entry name" value="Winged helix' DNA-binding domain"/>
    <property type="match status" value="1"/>
</dbReference>
<dbReference type="Gene3D" id="3.40.640.10">
    <property type="entry name" value="Type I PLP-dependent aspartate aminotransferase-like (Major domain)"/>
    <property type="match status" value="1"/>
</dbReference>
<dbReference type="Pfam" id="PF00392">
    <property type="entry name" value="GntR"/>
    <property type="match status" value="1"/>
</dbReference>
<dbReference type="PROSITE" id="PS50949">
    <property type="entry name" value="HTH_GNTR"/>
    <property type="match status" value="1"/>
</dbReference>
<dbReference type="RefSeq" id="WP_062412218.1">
    <property type="nucleotide sequence ID" value="NZ_JAJCIO010000011.1"/>
</dbReference>
<dbReference type="EMBL" id="JANGEW010000014">
    <property type="protein sequence ID" value="MCQ5342957.1"/>
    <property type="molecule type" value="Genomic_DNA"/>
</dbReference>
<dbReference type="SUPFAM" id="SSF53383">
    <property type="entry name" value="PLP-dependent transferases"/>
    <property type="match status" value="1"/>
</dbReference>
<evidence type="ECO:0000256" key="1">
    <source>
        <dbReference type="ARBA" id="ARBA00005384"/>
    </source>
</evidence>
<keyword evidence="4" id="KW-0238">DNA-binding</keyword>
<dbReference type="CDD" id="cd07377">
    <property type="entry name" value="WHTH_GntR"/>
    <property type="match status" value="1"/>
</dbReference>
<organism evidence="7 8">
    <name type="scientific">Megasphaera massiliensis</name>
    <dbReference type="NCBI Taxonomy" id="1232428"/>
    <lineage>
        <taxon>Bacteria</taxon>
        <taxon>Bacillati</taxon>
        <taxon>Bacillota</taxon>
        <taxon>Negativicutes</taxon>
        <taxon>Veillonellales</taxon>
        <taxon>Veillonellaceae</taxon>
        <taxon>Megasphaera</taxon>
    </lineage>
</organism>
<dbReference type="PANTHER" id="PTHR46577">
    <property type="entry name" value="HTH-TYPE TRANSCRIPTIONAL REGULATORY PROTEIN GABR"/>
    <property type="match status" value="1"/>
</dbReference>
<name>A0ABT1SSW3_9FIRM</name>
<accession>A0ABT1SSW3</accession>
<protein>
    <submittedName>
        <fullName evidence="7">PLP-dependent aminotransferase family protein</fullName>
    </submittedName>
</protein>
<evidence type="ECO:0000313" key="7">
    <source>
        <dbReference type="EMBL" id="MCQ5342957.1"/>
    </source>
</evidence>
<reference evidence="7 8" key="1">
    <citation type="submission" date="2022-06" db="EMBL/GenBank/DDBJ databases">
        <title>Isolation of gut microbiota from human fecal samples.</title>
        <authorList>
            <person name="Pamer E.G."/>
            <person name="Barat B."/>
            <person name="Waligurski E."/>
            <person name="Medina S."/>
            <person name="Paddock L."/>
            <person name="Mostad J."/>
        </authorList>
    </citation>
    <scope>NUCLEOTIDE SEQUENCE [LARGE SCALE GENOMIC DNA]</scope>
    <source>
        <strain evidence="7 8">DFI.1.1</strain>
    </source>
</reference>
<keyword evidence="8" id="KW-1185">Reference proteome</keyword>
<feature type="domain" description="HTH gntR-type" evidence="6">
    <location>
        <begin position="23"/>
        <end position="91"/>
    </location>
</feature>
<dbReference type="GO" id="GO:0008483">
    <property type="term" value="F:transaminase activity"/>
    <property type="evidence" value="ECO:0007669"/>
    <property type="project" value="UniProtKB-KW"/>
</dbReference>
<dbReference type="InterPro" id="IPR015422">
    <property type="entry name" value="PyrdxlP-dep_Trfase_small"/>
</dbReference>
<keyword evidence="3" id="KW-0805">Transcription regulation</keyword>
<evidence type="ECO:0000256" key="5">
    <source>
        <dbReference type="ARBA" id="ARBA00023163"/>
    </source>
</evidence>
<keyword evidence="7" id="KW-0808">Transferase</keyword>
<comment type="caution">
    <text evidence="7">The sequence shown here is derived from an EMBL/GenBank/DDBJ whole genome shotgun (WGS) entry which is preliminary data.</text>
</comment>
<evidence type="ECO:0000313" key="8">
    <source>
        <dbReference type="Proteomes" id="UP001206692"/>
    </source>
</evidence>
<dbReference type="Proteomes" id="UP001206692">
    <property type="component" value="Unassembled WGS sequence"/>
</dbReference>
<dbReference type="PANTHER" id="PTHR46577:SF1">
    <property type="entry name" value="HTH-TYPE TRANSCRIPTIONAL REGULATORY PROTEIN GABR"/>
    <property type="match status" value="1"/>
</dbReference>
<dbReference type="Gene3D" id="3.90.1150.10">
    <property type="entry name" value="Aspartate Aminotransferase, domain 1"/>
    <property type="match status" value="1"/>
</dbReference>
<keyword evidence="7" id="KW-0032">Aminotransferase</keyword>
<dbReference type="InterPro" id="IPR004839">
    <property type="entry name" value="Aminotransferase_I/II_large"/>
</dbReference>
<sequence length="465" mass="51899">MATFHYDYEYLLTWKPERERLTRPVYQSLAKALEDDIASGALPAGTKLPPQRELANFLDIHFTTVTRAYKICELKGLIYAVTGSGTFVSASEANEVTLAANLGSAPLIDLGFVSSFESCNELLTATAKKALAQQNFSSLATYDFPTGLPRHKDMGLRWLESLGVHTDANHMAIVSGTQNGLALALLALFSPGDRIAVDTYAYANFIELAKMYRLRLVPIRGDAEGMSPEALEFQCRQNPIRGLFLVPSCNNPTTVTMTDRRKKALARIIRDHGLILIEDDIMAFLTAGLLPDYQGPLYRLVPDQTVYLCGTSKSICSGLRVTYMVFGEPFRENLLKALYNINVKTSSVDAEIISAVIASGKAREIVEKKRLLAKKRQALFDRYFPNGGNCGHPYSFFRWLPIADTRRGAEIEQELLTHGIRVYHSDRFLSGHHEDARYLRIALSTVDTEETLSRGLEILRQYAQV</sequence>
<dbReference type="Pfam" id="PF00155">
    <property type="entry name" value="Aminotran_1_2"/>
    <property type="match status" value="1"/>
</dbReference>
<dbReference type="Gene3D" id="1.10.10.10">
    <property type="entry name" value="Winged helix-like DNA-binding domain superfamily/Winged helix DNA-binding domain"/>
    <property type="match status" value="1"/>
</dbReference>
<dbReference type="InterPro" id="IPR000524">
    <property type="entry name" value="Tscrpt_reg_HTH_GntR"/>
</dbReference>
<evidence type="ECO:0000256" key="4">
    <source>
        <dbReference type="ARBA" id="ARBA00023125"/>
    </source>
</evidence>
<dbReference type="InterPro" id="IPR051446">
    <property type="entry name" value="HTH_trans_reg/aminotransferase"/>
</dbReference>
<comment type="similarity">
    <text evidence="1">In the C-terminal section; belongs to the class-I pyridoxal-phosphate-dependent aminotransferase family.</text>
</comment>
<gene>
    <name evidence="7" type="ORF">NE675_07990</name>
</gene>
<evidence type="ECO:0000259" key="6">
    <source>
        <dbReference type="PROSITE" id="PS50949"/>
    </source>
</evidence>